<dbReference type="EMBL" id="BAAAMU010000003">
    <property type="protein sequence ID" value="GAA1613274.1"/>
    <property type="molecule type" value="Genomic_DNA"/>
</dbReference>
<protein>
    <submittedName>
        <fullName evidence="1">Uncharacterized protein</fullName>
    </submittedName>
</protein>
<dbReference type="Proteomes" id="UP001500064">
    <property type="component" value="Unassembled WGS sequence"/>
</dbReference>
<name>A0ABN2EP41_9ACTN</name>
<gene>
    <name evidence="1" type="ORF">GCM10009733_006710</name>
</gene>
<accession>A0ABN2EP41</accession>
<keyword evidence="2" id="KW-1185">Reference proteome</keyword>
<organism evidence="1 2">
    <name type="scientific">Nonomuraea maheshkhaliensis</name>
    <dbReference type="NCBI Taxonomy" id="419590"/>
    <lineage>
        <taxon>Bacteria</taxon>
        <taxon>Bacillati</taxon>
        <taxon>Actinomycetota</taxon>
        <taxon>Actinomycetes</taxon>
        <taxon>Streptosporangiales</taxon>
        <taxon>Streptosporangiaceae</taxon>
        <taxon>Nonomuraea</taxon>
    </lineage>
</organism>
<proteinExistence type="predicted"/>
<evidence type="ECO:0000313" key="2">
    <source>
        <dbReference type="Proteomes" id="UP001500064"/>
    </source>
</evidence>
<reference evidence="1 2" key="1">
    <citation type="journal article" date="2019" name="Int. J. Syst. Evol. Microbiol.">
        <title>The Global Catalogue of Microorganisms (GCM) 10K type strain sequencing project: providing services to taxonomists for standard genome sequencing and annotation.</title>
        <authorList>
            <consortium name="The Broad Institute Genomics Platform"/>
            <consortium name="The Broad Institute Genome Sequencing Center for Infectious Disease"/>
            <person name="Wu L."/>
            <person name="Ma J."/>
        </authorList>
    </citation>
    <scope>NUCLEOTIDE SEQUENCE [LARGE SCALE GENOMIC DNA]</scope>
    <source>
        <strain evidence="1 2">JCM 13929</strain>
    </source>
</reference>
<comment type="caution">
    <text evidence="1">The sequence shown here is derived from an EMBL/GenBank/DDBJ whole genome shotgun (WGS) entry which is preliminary data.</text>
</comment>
<evidence type="ECO:0000313" key="1">
    <source>
        <dbReference type="EMBL" id="GAA1613274.1"/>
    </source>
</evidence>
<sequence length="78" mass="8469">MWDTRIRVPLVRLSSGEPGDGGDLACAGWLAVEGINSVEVCLAISFGRLPDRVLEPRPGWPALFGSFEEMVEANWPNG</sequence>